<keyword evidence="6" id="KW-0256">Endoplasmic reticulum</keyword>
<reference evidence="13" key="1">
    <citation type="journal article" date="2020" name="Fungal Divers.">
        <title>Resolving the Mortierellaceae phylogeny through synthesis of multi-gene phylogenetics and phylogenomics.</title>
        <authorList>
            <person name="Vandepol N."/>
            <person name="Liber J."/>
            <person name="Desiro A."/>
            <person name="Na H."/>
            <person name="Kennedy M."/>
            <person name="Barry K."/>
            <person name="Grigoriev I.V."/>
            <person name="Miller A.N."/>
            <person name="O'Donnell K."/>
            <person name="Stajich J.E."/>
            <person name="Bonito G."/>
        </authorList>
    </citation>
    <scope>NUCLEOTIDE SEQUENCE</scope>
    <source>
        <strain evidence="13">BC1065</strain>
    </source>
</reference>
<keyword evidence="9 12" id="KW-1133">Transmembrane helix</keyword>
<dbReference type="Pfam" id="PF08923">
    <property type="entry name" value="MAPKK1_Int"/>
    <property type="match status" value="1"/>
</dbReference>
<dbReference type="PANTHER" id="PTHR23284">
    <property type="entry name" value="PROLACTIN REGULATORY ELEMENT BINDING PROTEIN"/>
    <property type="match status" value="1"/>
</dbReference>
<comment type="caution">
    <text evidence="13">The sequence shown here is derived from an EMBL/GenBank/DDBJ whole genome shotgun (WGS) entry which is preliminary data.</text>
</comment>
<keyword evidence="14" id="KW-1185">Reference proteome</keyword>
<feature type="transmembrane region" description="Helical" evidence="12">
    <location>
        <begin position="450"/>
        <end position="469"/>
    </location>
</feature>
<dbReference type="SUPFAM" id="SSF50998">
    <property type="entry name" value="Quinoprotein alcohol dehydrogenase-like"/>
    <property type="match status" value="1"/>
</dbReference>
<evidence type="ECO:0008006" key="15">
    <source>
        <dbReference type="Google" id="ProtNLM"/>
    </source>
</evidence>
<evidence type="ECO:0000256" key="12">
    <source>
        <dbReference type="SAM" id="Phobius"/>
    </source>
</evidence>
<evidence type="ECO:0000313" key="14">
    <source>
        <dbReference type="Proteomes" id="UP000807716"/>
    </source>
</evidence>
<evidence type="ECO:0000256" key="3">
    <source>
        <dbReference type="ARBA" id="ARBA00022574"/>
    </source>
</evidence>
<keyword evidence="4 12" id="KW-0812">Transmembrane</keyword>
<feature type="repeat" description="WD" evidence="11">
    <location>
        <begin position="407"/>
        <end position="437"/>
    </location>
</feature>
<dbReference type="GO" id="GO:0003400">
    <property type="term" value="P:regulation of COPII vesicle coating"/>
    <property type="evidence" value="ECO:0007669"/>
    <property type="project" value="TreeGrafter"/>
</dbReference>
<sequence length="475" mass="51929">MADELVAHFEKLLTRVDGLYSAIVTDRDGVVLLKATAPDCPLPFTESALGCTFALASDQASKLGLKKNKSIVGVFEGYQLVQFNHSPLITTFVASSEANTATLYPAMPNHFSHSMGIPIYCVGFTHDDNLIIGGGGGPGNSGVKNKIAIYKVDRTEKKLDLLIERELSREEDAPMSINVHPKEDTAAFGINSSNNKIKAGENENCRVFQLASDAISPIHKKNTLTSRNPDDYQKVVRFNRAGTLLATGGTDGVIAMLKYPSLTAHRPATQMKGHEILDIDFSEDDSKMAVVSEQNMWIVSTETGKVLEVITNPVHSKKKFSFRACRFGRGPFSNVLYTVVNGPPRQKPFVCIWDTTRWARIRTMTVGPRPITSCTLSPDGKLIAFGSADQGIRICSAKSLQVLMTIADAHDLPVISMAFSSDASLLVTGSADAKCRIVLVPKVFPKNHNFLYLVLALLFIFLAFAIQVYQNYGHL</sequence>
<dbReference type="InterPro" id="IPR045260">
    <property type="entry name" value="Sec12-like"/>
</dbReference>
<dbReference type="GO" id="GO:0005789">
    <property type="term" value="C:endoplasmic reticulum membrane"/>
    <property type="evidence" value="ECO:0007669"/>
    <property type="project" value="UniProtKB-SubCell"/>
</dbReference>
<evidence type="ECO:0000256" key="7">
    <source>
        <dbReference type="ARBA" id="ARBA00022892"/>
    </source>
</evidence>
<proteinExistence type="predicted"/>
<evidence type="ECO:0000256" key="2">
    <source>
        <dbReference type="ARBA" id="ARBA00022448"/>
    </source>
</evidence>
<dbReference type="GO" id="GO:0032006">
    <property type="term" value="P:regulation of TOR signaling"/>
    <property type="evidence" value="ECO:0007669"/>
    <property type="project" value="InterPro"/>
</dbReference>
<evidence type="ECO:0000256" key="1">
    <source>
        <dbReference type="ARBA" id="ARBA00004389"/>
    </source>
</evidence>
<dbReference type="InterPro" id="IPR015019">
    <property type="entry name" value="LAMTOR3"/>
</dbReference>
<dbReference type="InterPro" id="IPR015943">
    <property type="entry name" value="WD40/YVTN_repeat-like_dom_sf"/>
</dbReference>
<dbReference type="SMART" id="SM01278">
    <property type="entry name" value="MAPKK1_Int"/>
    <property type="match status" value="1"/>
</dbReference>
<dbReference type="Pfam" id="PF00400">
    <property type="entry name" value="WD40"/>
    <property type="match status" value="2"/>
</dbReference>
<dbReference type="InterPro" id="IPR011047">
    <property type="entry name" value="Quinoprotein_ADH-like_sf"/>
</dbReference>
<dbReference type="PROSITE" id="PS50082">
    <property type="entry name" value="WD_REPEATS_2"/>
    <property type="match status" value="1"/>
</dbReference>
<dbReference type="AlphaFoldDB" id="A0A9P6QNS0"/>
<gene>
    <name evidence="13" type="ORF">DFQ27_000719</name>
</gene>
<accession>A0A9P6QNS0</accession>
<dbReference type="Gene3D" id="3.30.450.30">
    <property type="entry name" value="Dynein light chain 2a, cytoplasmic"/>
    <property type="match status" value="1"/>
</dbReference>
<organism evidence="13 14">
    <name type="scientific">Actinomortierella ambigua</name>
    <dbReference type="NCBI Taxonomy" id="1343610"/>
    <lineage>
        <taxon>Eukaryota</taxon>
        <taxon>Fungi</taxon>
        <taxon>Fungi incertae sedis</taxon>
        <taxon>Mucoromycota</taxon>
        <taxon>Mortierellomycotina</taxon>
        <taxon>Mortierellomycetes</taxon>
        <taxon>Mortierellales</taxon>
        <taxon>Mortierellaceae</taxon>
        <taxon>Actinomortierella</taxon>
    </lineage>
</organism>
<dbReference type="OrthoDB" id="2013972at2759"/>
<dbReference type="SUPFAM" id="SSF103196">
    <property type="entry name" value="Roadblock/LC7 domain"/>
    <property type="match status" value="1"/>
</dbReference>
<dbReference type="Proteomes" id="UP000807716">
    <property type="component" value="Unassembled WGS sequence"/>
</dbReference>
<dbReference type="Gene3D" id="2.130.10.10">
    <property type="entry name" value="YVTN repeat-like/Quinoprotein amine dehydrogenase"/>
    <property type="match status" value="1"/>
</dbReference>
<dbReference type="PANTHER" id="PTHR23284:SF0">
    <property type="entry name" value="PROLACTIN REGULATORY ELEMENT-BINDING PROTEIN"/>
    <property type="match status" value="1"/>
</dbReference>
<keyword evidence="5" id="KW-0677">Repeat</keyword>
<dbReference type="GO" id="GO:0015031">
    <property type="term" value="P:protein transport"/>
    <property type="evidence" value="ECO:0007669"/>
    <property type="project" value="UniProtKB-KW"/>
</dbReference>
<comment type="subcellular location">
    <subcellularLocation>
        <location evidence="1">Endoplasmic reticulum membrane</location>
        <topology evidence="1">Single-pass membrane protein</topology>
    </subcellularLocation>
</comment>
<evidence type="ECO:0000313" key="13">
    <source>
        <dbReference type="EMBL" id="KAG0270062.1"/>
    </source>
</evidence>
<evidence type="ECO:0000256" key="11">
    <source>
        <dbReference type="PROSITE-ProRule" id="PRU00221"/>
    </source>
</evidence>
<evidence type="ECO:0000256" key="10">
    <source>
        <dbReference type="ARBA" id="ARBA00023136"/>
    </source>
</evidence>
<dbReference type="SMART" id="SM00320">
    <property type="entry name" value="WD40"/>
    <property type="match status" value="4"/>
</dbReference>
<keyword evidence="10 12" id="KW-0472">Membrane</keyword>
<evidence type="ECO:0000256" key="6">
    <source>
        <dbReference type="ARBA" id="ARBA00022824"/>
    </source>
</evidence>
<dbReference type="GO" id="GO:0005085">
    <property type="term" value="F:guanyl-nucleotide exchange factor activity"/>
    <property type="evidence" value="ECO:0007669"/>
    <property type="project" value="InterPro"/>
</dbReference>
<evidence type="ECO:0000256" key="9">
    <source>
        <dbReference type="ARBA" id="ARBA00022989"/>
    </source>
</evidence>
<evidence type="ECO:0000256" key="4">
    <source>
        <dbReference type="ARBA" id="ARBA00022692"/>
    </source>
</evidence>
<dbReference type="EMBL" id="JAAAJB010000012">
    <property type="protein sequence ID" value="KAG0270062.1"/>
    <property type="molecule type" value="Genomic_DNA"/>
</dbReference>
<protein>
    <recommendedName>
        <fullName evidence="15">WD40 repeat-like protein</fullName>
    </recommendedName>
</protein>
<keyword evidence="2" id="KW-0813">Transport</keyword>
<keyword evidence="7" id="KW-0931">ER-Golgi transport</keyword>
<name>A0A9P6QNS0_9FUNG</name>
<keyword evidence="8" id="KW-0653">Protein transport</keyword>
<dbReference type="GO" id="GO:0006888">
    <property type="term" value="P:endoplasmic reticulum to Golgi vesicle-mediated transport"/>
    <property type="evidence" value="ECO:0007669"/>
    <property type="project" value="TreeGrafter"/>
</dbReference>
<evidence type="ECO:0000256" key="8">
    <source>
        <dbReference type="ARBA" id="ARBA00022927"/>
    </source>
</evidence>
<keyword evidence="3 11" id="KW-0853">WD repeat</keyword>
<evidence type="ECO:0000256" key="5">
    <source>
        <dbReference type="ARBA" id="ARBA00022737"/>
    </source>
</evidence>
<dbReference type="InterPro" id="IPR001680">
    <property type="entry name" value="WD40_rpt"/>
</dbReference>